<dbReference type="Ensembl" id="ENSCATT00000009366.1">
    <property type="protein sequence ID" value="ENSCATP00000001855.1"/>
    <property type="gene ID" value="ENSCATG00000008317.1"/>
</dbReference>
<evidence type="ECO:0000313" key="1">
    <source>
        <dbReference type="Ensembl" id="ENSCATP00000001855.1"/>
    </source>
</evidence>
<reference evidence="1" key="2">
    <citation type="submission" date="2025-09" db="UniProtKB">
        <authorList>
            <consortium name="Ensembl"/>
        </authorList>
    </citation>
    <scope>IDENTIFICATION</scope>
</reference>
<reference evidence="1" key="1">
    <citation type="submission" date="2025-08" db="UniProtKB">
        <authorList>
            <consortium name="Ensembl"/>
        </authorList>
    </citation>
    <scope>IDENTIFICATION</scope>
</reference>
<proteinExistence type="predicted"/>
<name>A0A2K5KMD8_CERAT</name>
<organism evidence="1 2">
    <name type="scientific">Cercocebus atys</name>
    <name type="common">Sooty mangabey</name>
    <name type="synonym">Cercocebus torquatus atys</name>
    <dbReference type="NCBI Taxonomy" id="9531"/>
    <lineage>
        <taxon>Eukaryota</taxon>
        <taxon>Metazoa</taxon>
        <taxon>Chordata</taxon>
        <taxon>Craniata</taxon>
        <taxon>Vertebrata</taxon>
        <taxon>Euteleostomi</taxon>
        <taxon>Mammalia</taxon>
        <taxon>Eutheria</taxon>
        <taxon>Euarchontoglires</taxon>
        <taxon>Primates</taxon>
        <taxon>Haplorrhini</taxon>
        <taxon>Catarrhini</taxon>
        <taxon>Cercopithecidae</taxon>
        <taxon>Cercopithecinae</taxon>
        <taxon>Cercocebus</taxon>
    </lineage>
</organism>
<dbReference type="GeneTree" id="ENSGT00390000010991"/>
<keyword evidence="2" id="KW-1185">Reference proteome</keyword>
<dbReference type="AlphaFoldDB" id="A0A2K5KMD8"/>
<protein>
    <submittedName>
        <fullName evidence="1">Uncharacterized protein</fullName>
    </submittedName>
</protein>
<evidence type="ECO:0000313" key="2">
    <source>
        <dbReference type="Proteomes" id="UP000233060"/>
    </source>
</evidence>
<accession>A0A2K5KMD8</accession>
<sequence length="42" mass="4620">MPGRFIILPVRNLAAIWEPSGKVEVAEVGAHEEIVVMEDSTE</sequence>
<dbReference type="Proteomes" id="UP000233060">
    <property type="component" value="Unassembled WGS sequence"/>
</dbReference>